<dbReference type="RefSeq" id="WP_142602494.1">
    <property type="nucleotide sequence ID" value="NZ_FXSZ01000003.1"/>
</dbReference>
<dbReference type="OrthoDB" id="9795306at2"/>
<name>A0A521C3C9_9SPHI</name>
<evidence type="ECO:0000313" key="3">
    <source>
        <dbReference type="EMBL" id="SMO53845.1"/>
    </source>
</evidence>
<reference evidence="3 4" key="1">
    <citation type="submission" date="2017-05" db="EMBL/GenBank/DDBJ databases">
        <authorList>
            <person name="Varghese N."/>
            <person name="Submissions S."/>
        </authorList>
    </citation>
    <scope>NUCLEOTIDE SEQUENCE [LARGE SCALE GENOMIC DNA]</scope>
    <source>
        <strain evidence="3 4">DSM 21342</strain>
    </source>
</reference>
<comment type="similarity">
    <text evidence="1">Belongs to the AHA1 family.</text>
</comment>
<accession>A0A521C3C9</accession>
<dbReference type="AlphaFoldDB" id="A0A521C3C9"/>
<dbReference type="SUPFAM" id="SSF55961">
    <property type="entry name" value="Bet v1-like"/>
    <property type="match status" value="1"/>
</dbReference>
<dbReference type="Proteomes" id="UP000315971">
    <property type="component" value="Unassembled WGS sequence"/>
</dbReference>
<organism evidence="3 4">
    <name type="scientific">Solitalea koreensis</name>
    <dbReference type="NCBI Taxonomy" id="543615"/>
    <lineage>
        <taxon>Bacteria</taxon>
        <taxon>Pseudomonadati</taxon>
        <taxon>Bacteroidota</taxon>
        <taxon>Sphingobacteriia</taxon>
        <taxon>Sphingobacteriales</taxon>
        <taxon>Sphingobacteriaceae</taxon>
        <taxon>Solitalea</taxon>
    </lineage>
</organism>
<gene>
    <name evidence="3" type="ORF">SAMN06265350_103174</name>
</gene>
<dbReference type="Gene3D" id="3.30.530.20">
    <property type="match status" value="1"/>
</dbReference>
<dbReference type="CDD" id="cd07814">
    <property type="entry name" value="SRPBCC_CalC_Aha1-like"/>
    <property type="match status" value="1"/>
</dbReference>
<sequence>MTNQKELIITRVFDLPINQVWSAWTEPESCRKWWGPKDFTCPSCTIDLKPGGKYLSCMRSTQGDEYWSTGVFKEIVPYKKLVMTDSFSDNKGNVVPASDLNMPGEWPLELQVSINFTDCDGKTKMELHHTGLPPEILNDCETSWQQSFDKLEEKLK</sequence>
<dbReference type="EMBL" id="FXSZ01000003">
    <property type="protein sequence ID" value="SMO53845.1"/>
    <property type="molecule type" value="Genomic_DNA"/>
</dbReference>
<evidence type="ECO:0000313" key="4">
    <source>
        <dbReference type="Proteomes" id="UP000315971"/>
    </source>
</evidence>
<dbReference type="Pfam" id="PF08327">
    <property type="entry name" value="AHSA1"/>
    <property type="match status" value="1"/>
</dbReference>
<feature type="domain" description="Activator of Hsp90 ATPase homologue 1/2-like C-terminal" evidence="2">
    <location>
        <begin position="14"/>
        <end position="155"/>
    </location>
</feature>
<evidence type="ECO:0000259" key="2">
    <source>
        <dbReference type="Pfam" id="PF08327"/>
    </source>
</evidence>
<dbReference type="InterPro" id="IPR013538">
    <property type="entry name" value="ASHA1/2-like_C"/>
</dbReference>
<proteinExistence type="inferred from homology"/>
<protein>
    <submittedName>
        <fullName evidence="3">Uncharacterized conserved protein YndB, AHSA1/START domain</fullName>
    </submittedName>
</protein>
<keyword evidence="4" id="KW-1185">Reference proteome</keyword>
<evidence type="ECO:0000256" key="1">
    <source>
        <dbReference type="ARBA" id="ARBA00006817"/>
    </source>
</evidence>
<dbReference type="InterPro" id="IPR023393">
    <property type="entry name" value="START-like_dom_sf"/>
</dbReference>